<accession>A0A6M3KG32</accession>
<evidence type="ECO:0000313" key="2">
    <source>
        <dbReference type="EMBL" id="QJA80448.1"/>
    </source>
</evidence>
<dbReference type="AlphaFoldDB" id="A0A6M3KG32"/>
<dbReference type="SUPFAM" id="SSF88659">
    <property type="entry name" value="Sigma3 and sigma4 domains of RNA polymerase sigma factors"/>
    <property type="match status" value="1"/>
</dbReference>
<dbReference type="EMBL" id="MT141539">
    <property type="protein sequence ID" value="QJA65505.1"/>
    <property type="molecule type" value="Genomic_DNA"/>
</dbReference>
<protein>
    <submittedName>
        <fullName evidence="2">Putative sigma-70 region domain containing protein</fullName>
    </submittedName>
</protein>
<sequence>MLSIGSEALLKALSKRDYNKPEPAFILFAKLKIKGALIDEIRNICPLKRNLLKKELPTIIPIDGMEDPDHSLILKNFNDETESNEFKEYILSKLNKREKYIVEERIKGRKQKEIGMDLELTESRISQILKEIKRRIYMIDEPEKTCKRGEECIVGNIPQPISHFNQKDSTCKKCRYNDVKERAKLEKLQISPQISNKESECVKTIKELKIQLDFTNRNDLYDKIDKKAQEEERTIESQIIFWIKNIVDDSVRLIPEDLYNEIVKIAVGKDLYAKEK</sequence>
<organism evidence="2">
    <name type="scientific">viral metagenome</name>
    <dbReference type="NCBI Taxonomy" id="1070528"/>
    <lineage>
        <taxon>unclassified sequences</taxon>
        <taxon>metagenomes</taxon>
        <taxon>organismal metagenomes</taxon>
    </lineage>
</organism>
<dbReference type="Gene3D" id="1.20.140.160">
    <property type="match status" value="1"/>
</dbReference>
<proteinExistence type="predicted"/>
<reference evidence="2" key="1">
    <citation type="submission" date="2020-03" db="EMBL/GenBank/DDBJ databases">
        <title>The deep terrestrial virosphere.</title>
        <authorList>
            <person name="Holmfeldt K."/>
            <person name="Nilsson E."/>
            <person name="Simone D."/>
            <person name="Lopez-Fernandez M."/>
            <person name="Wu X."/>
            <person name="de Brujin I."/>
            <person name="Lundin D."/>
            <person name="Andersson A."/>
            <person name="Bertilsson S."/>
            <person name="Dopson M."/>
        </authorList>
    </citation>
    <scope>NUCLEOTIDE SEQUENCE</scope>
    <source>
        <strain evidence="2">MM415A00721</strain>
        <strain evidence="1">MM415B00395</strain>
    </source>
</reference>
<name>A0A6M3KG32_9ZZZZ</name>
<dbReference type="InterPro" id="IPR013324">
    <property type="entry name" value="RNA_pol_sigma_r3/r4-like"/>
</dbReference>
<evidence type="ECO:0000313" key="1">
    <source>
        <dbReference type="EMBL" id="QJA65505.1"/>
    </source>
</evidence>
<dbReference type="EMBL" id="MT142422">
    <property type="protein sequence ID" value="QJA80448.1"/>
    <property type="molecule type" value="Genomic_DNA"/>
</dbReference>
<gene>
    <name evidence="2" type="ORF">MM415A00721_0021</name>
    <name evidence="1" type="ORF">MM415B00395_0051</name>
</gene>